<evidence type="ECO:0000256" key="1">
    <source>
        <dbReference type="SAM" id="MobiDB-lite"/>
    </source>
</evidence>
<dbReference type="AlphaFoldDB" id="A0A8H4RMJ3"/>
<feature type="region of interest" description="Disordered" evidence="1">
    <location>
        <begin position="165"/>
        <end position="242"/>
    </location>
</feature>
<comment type="caution">
    <text evidence="2">The sequence shown here is derived from an EMBL/GenBank/DDBJ whole genome shotgun (WGS) entry which is preliminary data.</text>
</comment>
<proteinExistence type="predicted"/>
<feature type="compositionally biased region" description="Basic and acidic residues" evidence="1">
    <location>
        <begin position="205"/>
        <end position="231"/>
    </location>
</feature>
<organism evidence="2 3">
    <name type="scientific">Cudoniella acicularis</name>
    <dbReference type="NCBI Taxonomy" id="354080"/>
    <lineage>
        <taxon>Eukaryota</taxon>
        <taxon>Fungi</taxon>
        <taxon>Dikarya</taxon>
        <taxon>Ascomycota</taxon>
        <taxon>Pezizomycotina</taxon>
        <taxon>Leotiomycetes</taxon>
        <taxon>Helotiales</taxon>
        <taxon>Tricladiaceae</taxon>
        <taxon>Cudoniella</taxon>
    </lineage>
</organism>
<dbReference type="Proteomes" id="UP000566819">
    <property type="component" value="Unassembled WGS sequence"/>
</dbReference>
<sequence>MGSLSALSPSATIVFNILTDPLILRLVFLKTTLLKWTSPMANFSVSLLRRSAPSLFETIFDPTLLGLVWLNRTRLLNWASFIVRFLDNLGISRFWQTCLLFFIARLMFNLYFDWTRGLLAQKIGREDVLRQLQMPSPAEGYEKIRRLCARESSFMGWVADFDFPEEKSSEDEDDPTPNSGYETRIQNSKNNSSGGSDADCSSSEHPYRDYDSSNKDSDIESSHSEYRDNHSAVDSFSDFENDVSDDIEGLADESSEGDSEFSSDWSSDFESRVRDGIQGFGEFSSEGEDTPPSEISYDNMLEKSGGDELVDGFDSEYSSTENLGNFHKADPNPELENDLIKKLNDDEKFSAMTRESFASYWILIQESFFSGRVQLDAFCKDIWVALEFSVLDVWDLANGFFNDLSDTVVHDLTSDLEHRDGTTIMLLRYKNKFSTTDSPSLQNWALSSVEHRLVSHVAVILEAGLLHVCSALN</sequence>
<feature type="compositionally biased region" description="Low complexity" evidence="1">
    <location>
        <begin position="192"/>
        <end position="203"/>
    </location>
</feature>
<evidence type="ECO:0000313" key="3">
    <source>
        <dbReference type="Proteomes" id="UP000566819"/>
    </source>
</evidence>
<reference evidence="2 3" key="1">
    <citation type="submission" date="2020-03" db="EMBL/GenBank/DDBJ databases">
        <title>Draft Genome Sequence of Cudoniella acicularis.</title>
        <authorList>
            <person name="Buettner E."/>
            <person name="Kellner H."/>
        </authorList>
    </citation>
    <scope>NUCLEOTIDE SEQUENCE [LARGE SCALE GENOMIC DNA]</scope>
    <source>
        <strain evidence="2 3">DSM 108380</strain>
    </source>
</reference>
<gene>
    <name evidence="2" type="ORF">G7Y89_g6117</name>
</gene>
<dbReference type="EMBL" id="JAAMPI010000389">
    <property type="protein sequence ID" value="KAF4632011.1"/>
    <property type="molecule type" value="Genomic_DNA"/>
</dbReference>
<feature type="region of interest" description="Disordered" evidence="1">
    <location>
        <begin position="249"/>
        <end position="268"/>
    </location>
</feature>
<protein>
    <submittedName>
        <fullName evidence="2">Uncharacterized protein</fullName>
    </submittedName>
</protein>
<feature type="compositionally biased region" description="Polar residues" evidence="1">
    <location>
        <begin position="176"/>
        <end position="191"/>
    </location>
</feature>
<keyword evidence="3" id="KW-1185">Reference proteome</keyword>
<accession>A0A8H4RMJ3</accession>
<name>A0A8H4RMJ3_9HELO</name>
<feature type="compositionally biased region" description="Acidic residues" evidence="1">
    <location>
        <begin position="249"/>
        <end position="261"/>
    </location>
</feature>
<evidence type="ECO:0000313" key="2">
    <source>
        <dbReference type="EMBL" id="KAF4632011.1"/>
    </source>
</evidence>